<feature type="transmembrane region" description="Helical" evidence="5">
    <location>
        <begin position="241"/>
        <end position="261"/>
    </location>
</feature>
<dbReference type="PANTHER" id="PTHR23502">
    <property type="entry name" value="MAJOR FACILITATOR SUPERFAMILY"/>
    <property type="match status" value="1"/>
</dbReference>
<evidence type="ECO:0000256" key="1">
    <source>
        <dbReference type="ARBA" id="ARBA00004141"/>
    </source>
</evidence>
<comment type="subcellular location">
    <subcellularLocation>
        <location evidence="1">Membrane</location>
        <topology evidence="1">Multi-pass membrane protein</topology>
    </subcellularLocation>
</comment>
<feature type="transmembrane region" description="Helical" evidence="5">
    <location>
        <begin position="136"/>
        <end position="152"/>
    </location>
</feature>
<dbReference type="Proteomes" id="UP001149074">
    <property type="component" value="Unassembled WGS sequence"/>
</dbReference>
<dbReference type="InterPro" id="IPR036259">
    <property type="entry name" value="MFS_trans_sf"/>
</dbReference>
<keyword evidence="2 5" id="KW-0812">Transmembrane</keyword>
<dbReference type="SUPFAM" id="SSF103473">
    <property type="entry name" value="MFS general substrate transporter"/>
    <property type="match status" value="1"/>
</dbReference>
<comment type="caution">
    <text evidence="6">The sequence shown here is derived from an EMBL/GenBank/DDBJ whole genome shotgun (WGS) entry which is preliminary data.</text>
</comment>
<feature type="transmembrane region" description="Helical" evidence="5">
    <location>
        <begin position="517"/>
        <end position="537"/>
    </location>
</feature>
<dbReference type="GeneID" id="81354159"/>
<evidence type="ECO:0000313" key="7">
    <source>
        <dbReference type="Proteomes" id="UP001149074"/>
    </source>
</evidence>
<dbReference type="Pfam" id="PF07690">
    <property type="entry name" value="MFS_1"/>
    <property type="match status" value="1"/>
</dbReference>
<dbReference type="GO" id="GO:0022857">
    <property type="term" value="F:transmembrane transporter activity"/>
    <property type="evidence" value="ECO:0007669"/>
    <property type="project" value="InterPro"/>
</dbReference>
<reference evidence="6" key="1">
    <citation type="submission" date="2022-11" db="EMBL/GenBank/DDBJ databases">
        <authorList>
            <person name="Petersen C."/>
        </authorList>
    </citation>
    <scope>NUCLEOTIDE SEQUENCE</scope>
    <source>
        <strain evidence="6">IBT 30761</strain>
    </source>
</reference>
<name>A0A9W9KLG3_9EURO</name>
<accession>A0A9W9KLG3</accession>
<organism evidence="6 7">
    <name type="scientific">Penicillium argentinense</name>
    <dbReference type="NCBI Taxonomy" id="1131581"/>
    <lineage>
        <taxon>Eukaryota</taxon>
        <taxon>Fungi</taxon>
        <taxon>Dikarya</taxon>
        <taxon>Ascomycota</taxon>
        <taxon>Pezizomycotina</taxon>
        <taxon>Eurotiomycetes</taxon>
        <taxon>Eurotiomycetidae</taxon>
        <taxon>Eurotiales</taxon>
        <taxon>Aspergillaceae</taxon>
        <taxon>Penicillium</taxon>
    </lineage>
</organism>
<evidence type="ECO:0000256" key="4">
    <source>
        <dbReference type="ARBA" id="ARBA00023136"/>
    </source>
</evidence>
<evidence type="ECO:0000313" key="6">
    <source>
        <dbReference type="EMBL" id="KAJ5110041.1"/>
    </source>
</evidence>
<dbReference type="RefSeq" id="XP_056478152.1">
    <property type="nucleotide sequence ID" value="XM_056615180.1"/>
</dbReference>
<evidence type="ECO:0000256" key="5">
    <source>
        <dbReference type="SAM" id="Phobius"/>
    </source>
</evidence>
<reference evidence="6" key="2">
    <citation type="journal article" date="2023" name="IMA Fungus">
        <title>Comparative genomic study of the Penicillium genus elucidates a diverse pangenome and 15 lateral gene transfer events.</title>
        <authorList>
            <person name="Petersen C."/>
            <person name="Sorensen T."/>
            <person name="Nielsen M.R."/>
            <person name="Sondergaard T.E."/>
            <person name="Sorensen J.L."/>
            <person name="Fitzpatrick D.A."/>
            <person name="Frisvad J.C."/>
            <person name="Nielsen K.L."/>
        </authorList>
    </citation>
    <scope>NUCLEOTIDE SEQUENCE</scope>
    <source>
        <strain evidence="6">IBT 30761</strain>
    </source>
</reference>
<protein>
    <submittedName>
        <fullName evidence="6">Cycloheximide resistance protein</fullName>
    </submittedName>
</protein>
<dbReference type="InterPro" id="IPR011701">
    <property type="entry name" value="MFS"/>
</dbReference>
<feature type="transmembrane region" description="Helical" evidence="5">
    <location>
        <begin position="172"/>
        <end position="193"/>
    </location>
</feature>
<dbReference type="EMBL" id="JAPQKI010000003">
    <property type="protein sequence ID" value="KAJ5110041.1"/>
    <property type="molecule type" value="Genomic_DNA"/>
</dbReference>
<keyword evidence="3 5" id="KW-1133">Transmembrane helix</keyword>
<feature type="transmembrane region" description="Helical" evidence="5">
    <location>
        <begin position="450"/>
        <end position="475"/>
    </location>
</feature>
<feature type="transmembrane region" description="Helical" evidence="5">
    <location>
        <begin position="214"/>
        <end position="235"/>
    </location>
</feature>
<keyword evidence="4 5" id="KW-0472">Membrane</keyword>
<feature type="transmembrane region" description="Helical" evidence="5">
    <location>
        <begin position="386"/>
        <end position="407"/>
    </location>
</feature>
<gene>
    <name evidence="6" type="ORF">N7532_002686</name>
</gene>
<evidence type="ECO:0000256" key="3">
    <source>
        <dbReference type="ARBA" id="ARBA00022989"/>
    </source>
</evidence>
<dbReference type="PANTHER" id="PTHR23502:SF20">
    <property type="entry name" value="TRANSPORTER, PUTATIVE (AFU_ORTHOLOGUE AFUA_6G13880)-RELATED"/>
    <property type="match status" value="1"/>
</dbReference>
<proteinExistence type="predicted"/>
<dbReference type="AlphaFoldDB" id="A0A9W9KLG3"/>
<sequence length="554" mass="60173">MPFGILDDNKLEHTPGTAPLNGLHDTQTYSGIDPALLKHDATGKIFLVPQPSNSPDDPYNWPRRKKELFTIAYGWGSGCVGAVGPLLGGAFVPLAEEFGVSLSTFISAVQGGAIAAIAVGSLIFNSLAVKYGKRPVYLGTTVGLMVSCFWAAEAKSFRSFVAARVCCGLCMAPMEALVPASIADIWYAFLLFLGESPTYQSFRFVHERGFRTAVFNLGILGGINLAVPIAAAIIEYGSYKIALHAMGGAFALMLVMVVFWMPESAYSRQALNIDTGEASVVVDDKGSLEQLENTQSAHPEQVTDSTGWNYKELLPYSGYVNQVSFWNTLVRPFYLIGSPAVLWAVLLFTICISWLVGISLTLSQIFSAPPYNFSVVGVGATNLSSFVASVFGTLAAGPLIDGLVTRLSKMNGGIFEPEFRLPIMVTYLLFTSTGFFAWGQSSFNKDPWPVPVIVCLGLINFGVQLGTTGVVTYVVDCHRERAGEAFAIMNFIKNLFAFGLSFYINGWIENQGVRDCFFTMGGITMAVTLFTIPMYTFGKRARSWVHRHGIADKL</sequence>
<dbReference type="OrthoDB" id="2585655at2759"/>
<dbReference type="GO" id="GO:0005886">
    <property type="term" value="C:plasma membrane"/>
    <property type="evidence" value="ECO:0007669"/>
    <property type="project" value="TreeGrafter"/>
</dbReference>
<feature type="transmembrane region" description="Helical" evidence="5">
    <location>
        <begin position="98"/>
        <end position="124"/>
    </location>
</feature>
<feature type="transmembrane region" description="Helical" evidence="5">
    <location>
        <begin position="419"/>
        <end position="438"/>
    </location>
</feature>
<feature type="transmembrane region" description="Helical" evidence="5">
    <location>
        <begin position="68"/>
        <end position="92"/>
    </location>
</feature>
<keyword evidence="7" id="KW-1185">Reference proteome</keyword>
<evidence type="ECO:0000256" key="2">
    <source>
        <dbReference type="ARBA" id="ARBA00022692"/>
    </source>
</evidence>
<feature type="transmembrane region" description="Helical" evidence="5">
    <location>
        <begin position="487"/>
        <end position="505"/>
    </location>
</feature>
<dbReference type="Gene3D" id="1.20.1250.20">
    <property type="entry name" value="MFS general substrate transporter like domains"/>
    <property type="match status" value="1"/>
</dbReference>
<feature type="transmembrane region" description="Helical" evidence="5">
    <location>
        <begin position="341"/>
        <end position="366"/>
    </location>
</feature>